<evidence type="ECO:0000313" key="1">
    <source>
        <dbReference type="EMBL" id="CAG8707316.1"/>
    </source>
</evidence>
<gene>
    <name evidence="1" type="ORF">ACOLOM_LOCUS10505</name>
</gene>
<sequence length="147" mass="16510">VNGKRSIKSFNNFLRPYGITAKRLRKIGGKHASRVHGGQNPTPQHLDFLTRIALRHKIDRFDAGKNYAEGDTSESESDDSLELKLSDLKAQASTSQPKNNNYNPFGSQIAEIDSMLATHTNYPYYDDAEHQVFDSPINDVTILLISF</sequence>
<comment type="caution">
    <text evidence="1">The sequence shown here is derived from an EMBL/GenBank/DDBJ whole genome shotgun (WGS) entry which is preliminary data.</text>
</comment>
<evidence type="ECO:0000313" key="2">
    <source>
        <dbReference type="Proteomes" id="UP000789525"/>
    </source>
</evidence>
<proteinExistence type="predicted"/>
<accession>A0ACA9PFJ9</accession>
<keyword evidence="2" id="KW-1185">Reference proteome</keyword>
<dbReference type="Proteomes" id="UP000789525">
    <property type="component" value="Unassembled WGS sequence"/>
</dbReference>
<name>A0ACA9PFJ9_9GLOM</name>
<organism evidence="1 2">
    <name type="scientific">Acaulospora colombiana</name>
    <dbReference type="NCBI Taxonomy" id="27376"/>
    <lineage>
        <taxon>Eukaryota</taxon>
        <taxon>Fungi</taxon>
        <taxon>Fungi incertae sedis</taxon>
        <taxon>Mucoromycota</taxon>
        <taxon>Glomeromycotina</taxon>
        <taxon>Glomeromycetes</taxon>
        <taxon>Diversisporales</taxon>
        <taxon>Acaulosporaceae</taxon>
        <taxon>Acaulospora</taxon>
    </lineage>
</organism>
<reference evidence="1" key="1">
    <citation type="submission" date="2021-06" db="EMBL/GenBank/DDBJ databases">
        <authorList>
            <person name="Kallberg Y."/>
            <person name="Tangrot J."/>
            <person name="Rosling A."/>
        </authorList>
    </citation>
    <scope>NUCLEOTIDE SEQUENCE</scope>
    <source>
        <strain evidence="1">CL356</strain>
    </source>
</reference>
<protein>
    <submittedName>
        <fullName evidence="1">13774_t:CDS:1</fullName>
    </submittedName>
</protein>
<feature type="non-terminal residue" evidence="1">
    <location>
        <position position="1"/>
    </location>
</feature>
<dbReference type="EMBL" id="CAJVPT010034242">
    <property type="protein sequence ID" value="CAG8707316.1"/>
    <property type="molecule type" value="Genomic_DNA"/>
</dbReference>